<proteinExistence type="predicted"/>
<dbReference type="Proteomes" id="UP000555003">
    <property type="component" value="Unassembled WGS sequence"/>
</dbReference>
<evidence type="ECO:0000256" key="1">
    <source>
        <dbReference type="SAM" id="SignalP"/>
    </source>
</evidence>
<name>A0ABR6DTV0_9FLAO</name>
<evidence type="ECO:0008006" key="4">
    <source>
        <dbReference type="Google" id="ProtNLM"/>
    </source>
</evidence>
<comment type="caution">
    <text evidence="2">The sequence shown here is derived from an EMBL/GenBank/DDBJ whole genome shotgun (WGS) entry which is preliminary data.</text>
</comment>
<evidence type="ECO:0000313" key="3">
    <source>
        <dbReference type="Proteomes" id="UP000555003"/>
    </source>
</evidence>
<reference evidence="2 3" key="1">
    <citation type="submission" date="2020-08" db="EMBL/GenBank/DDBJ databases">
        <title>Genomic Encyclopedia of Type Strains, Phase IV (KMG-IV): sequencing the most valuable type-strain genomes for metagenomic binning, comparative biology and taxonomic classification.</title>
        <authorList>
            <person name="Goeker M."/>
        </authorList>
    </citation>
    <scope>NUCLEOTIDE SEQUENCE [LARGE SCALE GENOMIC DNA]</scope>
    <source>
        <strain evidence="2 3">DSM 100397</strain>
    </source>
</reference>
<keyword evidence="1" id="KW-0732">Signal</keyword>
<sequence>MKNKSYFLALLGLISLSFILLPEGTPKTKKTSSIVQSAGIYTIECKGKTYKATVVEGNVIMPPKKKNIYFLMSTEIRTGGKIVRLDIHFRNQDDFTAGKTYTLGKIEGDDEHPRTMLYSESVPSGSEGDEEVQIAASSETGTFTLTAMKVSGQQVTVSGKFEFKGKNDINEESITVKGTFANTQLRYISSEMYRP</sequence>
<gene>
    <name evidence="2" type="ORF">GGR22_003056</name>
</gene>
<dbReference type="RefSeq" id="WP_182494319.1">
    <property type="nucleotide sequence ID" value="NZ_JACJIS010000004.1"/>
</dbReference>
<feature type="signal peptide" evidence="1">
    <location>
        <begin position="1"/>
        <end position="22"/>
    </location>
</feature>
<protein>
    <recommendedName>
        <fullName evidence="4">YceI family protein</fullName>
    </recommendedName>
</protein>
<evidence type="ECO:0000313" key="2">
    <source>
        <dbReference type="EMBL" id="MBA9074879.1"/>
    </source>
</evidence>
<feature type="chain" id="PRO_5047050469" description="YceI family protein" evidence="1">
    <location>
        <begin position="23"/>
        <end position="195"/>
    </location>
</feature>
<organism evidence="2 3">
    <name type="scientific">Flavobacterium gossypii</name>
    <dbReference type="NCBI Taxonomy" id="1646119"/>
    <lineage>
        <taxon>Bacteria</taxon>
        <taxon>Pseudomonadati</taxon>
        <taxon>Bacteroidota</taxon>
        <taxon>Flavobacteriia</taxon>
        <taxon>Flavobacteriales</taxon>
        <taxon>Flavobacteriaceae</taxon>
        <taxon>Flavobacterium</taxon>
    </lineage>
</organism>
<dbReference type="EMBL" id="JACJIS010000004">
    <property type="protein sequence ID" value="MBA9074879.1"/>
    <property type="molecule type" value="Genomic_DNA"/>
</dbReference>
<keyword evidence="3" id="KW-1185">Reference proteome</keyword>
<accession>A0ABR6DTV0</accession>